<dbReference type="PANTHER" id="PTHR21556:SF2">
    <property type="entry name" value="TRESLIN"/>
    <property type="match status" value="1"/>
</dbReference>
<proteinExistence type="predicted"/>
<feature type="compositionally biased region" description="Basic and acidic residues" evidence="1">
    <location>
        <begin position="174"/>
        <end position="204"/>
    </location>
</feature>
<accession>A0AAV2SJ18</accession>
<dbReference type="PANTHER" id="PTHR21556">
    <property type="entry name" value="TRESLIN"/>
    <property type="match status" value="1"/>
</dbReference>
<dbReference type="EMBL" id="CAXKWB010064933">
    <property type="protein sequence ID" value="CAL4188325.1"/>
    <property type="molecule type" value="Genomic_DNA"/>
</dbReference>
<sequence>MEDESSDGDSHSASVREELVEAAIKMLRAIMLHYNPTAMAQFLQETITENYQETLGEVLVEIYEELNQPLPENLAILTGNLMSVAPPSAKSNIGSVQSYDSGAIGSFENNPGSGKEIKRSTAGALKRHPSFKEIKRQIVVPMAPRVLRRTVSEAQPKAKGTKQPEKPQAATKKPKPEVEHKKSKAEDDVRKVRRSLFDMDDAPKPKLQRSHTIGEHRT</sequence>
<dbReference type="Proteomes" id="UP001497623">
    <property type="component" value="Unassembled WGS sequence"/>
</dbReference>
<dbReference type="AlphaFoldDB" id="A0AAV2SJ18"/>
<keyword evidence="4" id="KW-1185">Reference proteome</keyword>
<protein>
    <recommendedName>
        <fullName evidence="2">Treslin STD domain-containing protein</fullName>
    </recommendedName>
</protein>
<feature type="domain" description="Treslin STD" evidence="2">
    <location>
        <begin position="12"/>
        <end position="66"/>
    </location>
</feature>
<feature type="region of interest" description="Disordered" evidence="1">
    <location>
        <begin position="150"/>
        <end position="218"/>
    </location>
</feature>
<dbReference type="Pfam" id="PF21855">
    <property type="entry name" value="Treslin_STD"/>
    <property type="match status" value="1"/>
</dbReference>
<evidence type="ECO:0000313" key="3">
    <source>
        <dbReference type="EMBL" id="CAL4188325.1"/>
    </source>
</evidence>
<feature type="region of interest" description="Disordered" evidence="1">
    <location>
        <begin position="107"/>
        <end position="128"/>
    </location>
</feature>
<dbReference type="GO" id="GO:0030174">
    <property type="term" value="P:regulation of DNA-templated DNA replication initiation"/>
    <property type="evidence" value="ECO:0007669"/>
    <property type="project" value="TreeGrafter"/>
</dbReference>
<dbReference type="GO" id="GO:0007095">
    <property type="term" value="P:mitotic G2 DNA damage checkpoint signaling"/>
    <property type="evidence" value="ECO:0007669"/>
    <property type="project" value="TreeGrafter"/>
</dbReference>
<organism evidence="3 4">
    <name type="scientific">Meganyctiphanes norvegica</name>
    <name type="common">Northern krill</name>
    <name type="synonym">Thysanopoda norvegica</name>
    <dbReference type="NCBI Taxonomy" id="48144"/>
    <lineage>
        <taxon>Eukaryota</taxon>
        <taxon>Metazoa</taxon>
        <taxon>Ecdysozoa</taxon>
        <taxon>Arthropoda</taxon>
        <taxon>Crustacea</taxon>
        <taxon>Multicrustacea</taxon>
        <taxon>Malacostraca</taxon>
        <taxon>Eumalacostraca</taxon>
        <taxon>Eucarida</taxon>
        <taxon>Euphausiacea</taxon>
        <taxon>Euphausiidae</taxon>
        <taxon>Meganyctiphanes</taxon>
    </lineage>
</organism>
<dbReference type="GO" id="GO:0003682">
    <property type="term" value="F:chromatin binding"/>
    <property type="evidence" value="ECO:0007669"/>
    <property type="project" value="TreeGrafter"/>
</dbReference>
<dbReference type="InterPro" id="IPR053920">
    <property type="entry name" value="Treslin_STD"/>
</dbReference>
<evidence type="ECO:0000259" key="2">
    <source>
        <dbReference type="Pfam" id="PF21855"/>
    </source>
</evidence>
<evidence type="ECO:0000313" key="4">
    <source>
        <dbReference type="Proteomes" id="UP001497623"/>
    </source>
</evidence>
<reference evidence="3 4" key="1">
    <citation type="submission" date="2024-05" db="EMBL/GenBank/DDBJ databases">
        <authorList>
            <person name="Wallberg A."/>
        </authorList>
    </citation>
    <scope>NUCLEOTIDE SEQUENCE [LARGE SCALE GENOMIC DNA]</scope>
</reference>
<dbReference type="SUPFAM" id="SSF47157">
    <property type="entry name" value="Mitochondrial import receptor subunit Tom20"/>
    <property type="match status" value="1"/>
</dbReference>
<dbReference type="GO" id="GO:0033314">
    <property type="term" value="P:mitotic DNA replication checkpoint signaling"/>
    <property type="evidence" value="ECO:0007669"/>
    <property type="project" value="InterPro"/>
</dbReference>
<name>A0AAV2SJ18_MEGNR</name>
<gene>
    <name evidence="3" type="ORF">MNOR_LOCUS36280</name>
</gene>
<evidence type="ECO:0000256" key="1">
    <source>
        <dbReference type="SAM" id="MobiDB-lite"/>
    </source>
</evidence>
<dbReference type="InterPro" id="IPR023392">
    <property type="entry name" value="Tom20_dom_sf"/>
</dbReference>
<dbReference type="InterPro" id="IPR026153">
    <property type="entry name" value="Treslin"/>
</dbReference>
<dbReference type="GO" id="GO:0006260">
    <property type="term" value="P:DNA replication"/>
    <property type="evidence" value="ECO:0007669"/>
    <property type="project" value="InterPro"/>
</dbReference>
<dbReference type="GO" id="GO:0005634">
    <property type="term" value="C:nucleus"/>
    <property type="evidence" value="ECO:0007669"/>
    <property type="project" value="InterPro"/>
</dbReference>
<comment type="caution">
    <text evidence="3">The sequence shown here is derived from an EMBL/GenBank/DDBJ whole genome shotgun (WGS) entry which is preliminary data.</text>
</comment>
<dbReference type="GO" id="GO:0010212">
    <property type="term" value="P:response to ionizing radiation"/>
    <property type="evidence" value="ECO:0007669"/>
    <property type="project" value="InterPro"/>
</dbReference>